<evidence type="ECO:0000256" key="1">
    <source>
        <dbReference type="ARBA" id="ARBA00004123"/>
    </source>
</evidence>
<gene>
    <name evidence="8" type="ORF">INT47_011783</name>
</gene>
<reference evidence="8" key="1">
    <citation type="submission" date="2020-12" db="EMBL/GenBank/DDBJ databases">
        <title>Metabolic potential, ecology and presence of endohyphal bacteria is reflected in genomic diversity of Mucoromycotina.</title>
        <authorList>
            <person name="Muszewska A."/>
            <person name="Okrasinska A."/>
            <person name="Steczkiewicz K."/>
            <person name="Drgas O."/>
            <person name="Orlowska M."/>
            <person name="Perlinska-Lenart U."/>
            <person name="Aleksandrzak-Piekarczyk T."/>
            <person name="Szatraj K."/>
            <person name="Zielenkiewicz U."/>
            <person name="Pilsyk S."/>
            <person name="Malc E."/>
            <person name="Mieczkowski P."/>
            <person name="Kruszewska J.S."/>
            <person name="Biernat P."/>
            <person name="Pawlowska J."/>
        </authorList>
    </citation>
    <scope>NUCLEOTIDE SEQUENCE</scope>
    <source>
        <strain evidence="8">WA0000017839</strain>
    </source>
</reference>
<name>A0A8H7RBH0_9FUNG</name>
<comment type="subcellular location">
    <subcellularLocation>
        <location evidence="1">Nucleus</location>
    </subcellularLocation>
</comment>
<dbReference type="Pfam" id="PF00172">
    <property type="entry name" value="Zn_clus"/>
    <property type="match status" value="1"/>
</dbReference>
<keyword evidence="3" id="KW-0805">Transcription regulation</keyword>
<evidence type="ECO:0000259" key="7">
    <source>
        <dbReference type="PROSITE" id="PS50048"/>
    </source>
</evidence>
<dbReference type="AlphaFoldDB" id="A0A8H7RBH0"/>
<feature type="compositionally biased region" description="Low complexity" evidence="6">
    <location>
        <begin position="128"/>
        <end position="144"/>
    </location>
</feature>
<dbReference type="InterPro" id="IPR050815">
    <property type="entry name" value="TF_fung"/>
</dbReference>
<dbReference type="GO" id="GO:0008270">
    <property type="term" value="F:zinc ion binding"/>
    <property type="evidence" value="ECO:0007669"/>
    <property type="project" value="InterPro"/>
</dbReference>
<evidence type="ECO:0000256" key="2">
    <source>
        <dbReference type="ARBA" id="ARBA00022723"/>
    </source>
</evidence>
<dbReference type="GO" id="GO:0005634">
    <property type="term" value="C:nucleus"/>
    <property type="evidence" value="ECO:0007669"/>
    <property type="project" value="UniProtKB-SubCell"/>
</dbReference>
<feature type="region of interest" description="Disordered" evidence="6">
    <location>
        <begin position="74"/>
        <end position="150"/>
    </location>
</feature>
<keyword evidence="9" id="KW-1185">Reference proteome</keyword>
<dbReference type="EMBL" id="JAEPRD010000023">
    <property type="protein sequence ID" value="KAG2207663.1"/>
    <property type="molecule type" value="Genomic_DNA"/>
</dbReference>
<dbReference type="OrthoDB" id="2123952at2759"/>
<dbReference type="PROSITE" id="PS50048">
    <property type="entry name" value="ZN2_CY6_FUNGAL_2"/>
    <property type="match status" value="1"/>
</dbReference>
<accession>A0A8H7RBH0</accession>
<dbReference type="Gene3D" id="4.10.240.10">
    <property type="entry name" value="Zn(2)-C6 fungal-type DNA-binding domain"/>
    <property type="match status" value="1"/>
</dbReference>
<dbReference type="GO" id="GO:0003677">
    <property type="term" value="F:DNA binding"/>
    <property type="evidence" value="ECO:0007669"/>
    <property type="project" value="InterPro"/>
</dbReference>
<proteinExistence type="predicted"/>
<evidence type="ECO:0000313" key="9">
    <source>
        <dbReference type="Proteomes" id="UP000603453"/>
    </source>
</evidence>
<evidence type="ECO:0000256" key="3">
    <source>
        <dbReference type="ARBA" id="ARBA00023015"/>
    </source>
</evidence>
<feature type="compositionally biased region" description="Acidic residues" evidence="6">
    <location>
        <begin position="93"/>
        <end position="104"/>
    </location>
</feature>
<dbReference type="PANTHER" id="PTHR47338">
    <property type="entry name" value="ZN(II)2CYS6 TRANSCRIPTION FACTOR (EUROFUNG)-RELATED"/>
    <property type="match status" value="1"/>
</dbReference>
<dbReference type="PROSITE" id="PS00463">
    <property type="entry name" value="ZN2_CY6_FUNGAL_1"/>
    <property type="match status" value="1"/>
</dbReference>
<dbReference type="SMART" id="SM00906">
    <property type="entry name" value="Fungal_trans"/>
    <property type="match status" value="1"/>
</dbReference>
<dbReference type="GO" id="GO:0006351">
    <property type="term" value="P:DNA-templated transcription"/>
    <property type="evidence" value="ECO:0007669"/>
    <property type="project" value="InterPro"/>
</dbReference>
<dbReference type="CDD" id="cd12148">
    <property type="entry name" value="fungal_TF_MHR"/>
    <property type="match status" value="1"/>
</dbReference>
<dbReference type="CDD" id="cd00067">
    <property type="entry name" value="GAL4"/>
    <property type="match status" value="1"/>
</dbReference>
<comment type="caution">
    <text evidence="8">The sequence shown here is derived from an EMBL/GenBank/DDBJ whole genome shotgun (WGS) entry which is preliminary data.</text>
</comment>
<dbReference type="InterPro" id="IPR036864">
    <property type="entry name" value="Zn2-C6_fun-type_DNA-bd_sf"/>
</dbReference>
<protein>
    <recommendedName>
        <fullName evidence="7">Zn(2)-C6 fungal-type domain-containing protein</fullName>
    </recommendedName>
</protein>
<dbReference type="InterPro" id="IPR001138">
    <property type="entry name" value="Zn2Cys6_DnaBD"/>
</dbReference>
<dbReference type="GO" id="GO:0000981">
    <property type="term" value="F:DNA-binding transcription factor activity, RNA polymerase II-specific"/>
    <property type="evidence" value="ECO:0007669"/>
    <property type="project" value="InterPro"/>
</dbReference>
<dbReference type="InterPro" id="IPR007219">
    <property type="entry name" value="XnlR_reg_dom"/>
</dbReference>
<evidence type="ECO:0000256" key="6">
    <source>
        <dbReference type="SAM" id="MobiDB-lite"/>
    </source>
</evidence>
<dbReference type="SUPFAM" id="SSF57701">
    <property type="entry name" value="Zn2/Cys6 DNA-binding domain"/>
    <property type="match status" value="1"/>
</dbReference>
<keyword evidence="2" id="KW-0479">Metal-binding</keyword>
<evidence type="ECO:0000313" key="8">
    <source>
        <dbReference type="EMBL" id="KAG2207663.1"/>
    </source>
</evidence>
<feature type="domain" description="Zn(2)-C6 fungal-type" evidence="7">
    <location>
        <begin position="16"/>
        <end position="46"/>
    </location>
</feature>
<evidence type="ECO:0000256" key="4">
    <source>
        <dbReference type="ARBA" id="ARBA00023163"/>
    </source>
</evidence>
<dbReference type="Pfam" id="PF04082">
    <property type="entry name" value="Fungal_trans"/>
    <property type="match status" value="1"/>
</dbReference>
<dbReference type="Proteomes" id="UP000603453">
    <property type="component" value="Unassembled WGS sequence"/>
</dbReference>
<dbReference type="PANTHER" id="PTHR47338:SF5">
    <property type="entry name" value="ZN(II)2CYS6 TRANSCRIPTION FACTOR (EUROFUNG)"/>
    <property type="match status" value="1"/>
</dbReference>
<organism evidence="8 9">
    <name type="scientific">Mucor saturninus</name>
    <dbReference type="NCBI Taxonomy" id="64648"/>
    <lineage>
        <taxon>Eukaryota</taxon>
        <taxon>Fungi</taxon>
        <taxon>Fungi incertae sedis</taxon>
        <taxon>Mucoromycota</taxon>
        <taxon>Mucoromycotina</taxon>
        <taxon>Mucoromycetes</taxon>
        <taxon>Mucorales</taxon>
        <taxon>Mucorineae</taxon>
        <taxon>Mucoraceae</taxon>
        <taxon>Mucor</taxon>
    </lineage>
</organism>
<evidence type="ECO:0000256" key="5">
    <source>
        <dbReference type="ARBA" id="ARBA00023242"/>
    </source>
</evidence>
<keyword evidence="5" id="KW-0539">Nucleus</keyword>
<dbReference type="SMART" id="SM00066">
    <property type="entry name" value="GAL4"/>
    <property type="match status" value="1"/>
</dbReference>
<keyword evidence="4" id="KW-0804">Transcription</keyword>
<sequence length="718" mass="81727">MSTKEKDNKRKRLTQACELCRRKKIRCDGGKPTCANCTRLGTDCVYSSSSKKRGPRQGYIEMLEKRLAKMEEILLSPDESSSNSKTTNHHATEEEEEEEDDYDTTEFTPMPKSKSSSKRSSEDNHDCTSPTSFSSISSNFPSPSAHLPPASKQDDLLPSFDIIEHIVDLYFKYFFSALPIFHEETLRSQVKERKCSDFLLLSLLGACARFSNRPDIKENPAWQAGEKYAEKARAMILKAVDEPSMSNLQALTLLTLHEYGCGRGPRSWMYGGMAIRMATELGIHEDLEDDDNDNPNAQKLITQETRRRLFWTIFTIDKFSSAATGRPSILQEKFCTAFLPANVDTWNKEVYYTETLDGSRYIMLNLDGILQSQLLGTQVSTPKTLNRKPSLGCFSYLIRATNLLGKVTAYVNLKGKEDKNALPPCHPESEFSKLDRLIEDWYEQLPLHFKNTPANFEIYKDCANPATNRQFILLHILHNTLRVLLHRPSLVVADALDNDLVQPEIKRFVLESVEKCMTAVDNVTVLLKEIGSHMELMPPFLTYLAYTVATVVVSASFSSRLDEAQKAKQALGVYFQLLLAARNYWAMADKLYFMVRDLYAIHSNVVVKRNQDSSETQEKEGQMYQQVLQPEQVLQQQFQQQIQQQHLQIQQFNQVEMPNHPMSAWSLPFYDSTLIHGAAAFDFEPASGEEMSANIFQLPEGYDQPLMFPSRDVNSNGM</sequence>